<sequence>MNFDCIVNFVLCLCTKSAPNSRIVGGTQITISQSPMTAALLFSTTNSGHRHRCGGTIIARRAILTAAYCTSGTVPARWRTRVGATYANSGGTVVNTQRIINHPSYNSFTRDSDIAIIRTSSNLPNNNNVRSAYIPGPAYYPMDHTPVVATGWGRTAQNGQPSEQLRSVQIWIINQAICRQRYAAIGRAVTDNMICAGWLDMGGRDQCVGDEGGPLILNNVVVGITSWRQGCGIPQFPGVNTRVSRFSAWVERNAS</sequence>
<evidence type="ECO:0000256" key="2">
    <source>
        <dbReference type="ARBA" id="ARBA00022670"/>
    </source>
</evidence>
<protein>
    <recommendedName>
        <fullName evidence="6">Peptidase S1 domain-containing protein</fullName>
    </recommendedName>
</protein>
<dbReference type="SMART" id="SM00020">
    <property type="entry name" value="Tryp_SPc"/>
    <property type="match status" value="1"/>
</dbReference>
<evidence type="ECO:0000256" key="4">
    <source>
        <dbReference type="ARBA" id="ARBA00022825"/>
    </source>
</evidence>
<name>A0ABR3IJK9_LOXSC</name>
<dbReference type="SUPFAM" id="SSF50494">
    <property type="entry name" value="Trypsin-like serine proteases"/>
    <property type="match status" value="1"/>
</dbReference>
<dbReference type="InterPro" id="IPR050430">
    <property type="entry name" value="Peptidase_S1"/>
</dbReference>
<evidence type="ECO:0000256" key="5">
    <source>
        <dbReference type="ARBA" id="ARBA00023157"/>
    </source>
</evidence>
<dbReference type="PANTHER" id="PTHR24276">
    <property type="entry name" value="POLYSERASE-RELATED"/>
    <property type="match status" value="1"/>
</dbReference>
<dbReference type="Gene3D" id="2.40.10.10">
    <property type="entry name" value="Trypsin-like serine proteases"/>
    <property type="match status" value="1"/>
</dbReference>
<keyword evidence="2" id="KW-0645">Protease</keyword>
<dbReference type="PROSITE" id="PS50240">
    <property type="entry name" value="TRYPSIN_DOM"/>
    <property type="match status" value="1"/>
</dbReference>
<organism evidence="7 8">
    <name type="scientific">Loxostege sticticalis</name>
    <name type="common">Beet webworm moth</name>
    <dbReference type="NCBI Taxonomy" id="481309"/>
    <lineage>
        <taxon>Eukaryota</taxon>
        <taxon>Metazoa</taxon>
        <taxon>Ecdysozoa</taxon>
        <taxon>Arthropoda</taxon>
        <taxon>Hexapoda</taxon>
        <taxon>Insecta</taxon>
        <taxon>Pterygota</taxon>
        <taxon>Neoptera</taxon>
        <taxon>Endopterygota</taxon>
        <taxon>Lepidoptera</taxon>
        <taxon>Glossata</taxon>
        <taxon>Ditrysia</taxon>
        <taxon>Pyraloidea</taxon>
        <taxon>Crambidae</taxon>
        <taxon>Pyraustinae</taxon>
        <taxon>Loxostege</taxon>
    </lineage>
</organism>
<feature type="domain" description="Peptidase S1" evidence="6">
    <location>
        <begin position="23"/>
        <end position="255"/>
    </location>
</feature>
<reference evidence="7 8" key="1">
    <citation type="submission" date="2024-06" db="EMBL/GenBank/DDBJ databases">
        <title>A chromosome-level genome assembly of beet webworm, Loxostege sticticalis.</title>
        <authorList>
            <person name="Zhang Y."/>
        </authorList>
    </citation>
    <scope>NUCLEOTIDE SEQUENCE [LARGE SCALE GENOMIC DNA]</scope>
    <source>
        <strain evidence="7">AQ026</strain>
        <tissue evidence="7">Whole body</tissue>
    </source>
</reference>
<keyword evidence="4" id="KW-0720">Serine protease</keyword>
<dbReference type="Pfam" id="PF00089">
    <property type="entry name" value="Trypsin"/>
    <property type="match status" value="1"/>
</dbReference>
<dbReference type="InterPro" id="IPR001314">
    <property type="entry name" value="Peptidase_S1A"/>
</dbReference>
<dbReference type="EMBL" id="JBEUOH010000002">
    <property type="protein sequence ID" value="KAL0901274.1"/>
    <property type="molecule type" value="Genomic_DNA"/>
</dbReference>
<dbReference type="CDD" id="cd00190">
    <property type="entry name" value="Tryp_SPc"/>
    <property type="match status" value="1"/>
</dbReference>
<dbReference type="InterPro" id="IPR043504">
    <property type="entry name" value="Peptidase_S1_PA_chymotrypsin"/>
</dbReference>
<dbReference type="PANTHER" id="PTHR24276:SF91">
    <property type="entry name" value="AT26814P-RELATED"/>
    <property type="match status" value="1"/>
</dbReference>
<dbReference type="InterPro" id="IPR009003">
    <property type="entry name" value="Peptidase_S1_PA"/>
</dbReference>
<accession>A0ABR3IJK9</accession>
<keyword evidence="8" id="KW-1185">Reference proteome</keyword>
<evidence type="ECO:0000259" key="6">
    <source>
        <dbReference type="PROSITE" id="PS50240"/>
    </source>
</evidence>
<evidence type="ECO:0000256" key="1">
    <source>
        <dbReference type="ARBA" id="ARBA00007664"/>
    </source>
</evidence>
<comment type="caution">
    <text evidence="7">The sequence shown here is derived from an EMBL/GenBank/DDBJ whole genome shotgun (WGS) entry which is preliminary data.</text>
</comment>
<gene>
    <name evidence="7" type="ORF">ABMA27_006566</name>
</gene>
<evidence type="ECO:0000313" key="7">
    <source>
        <dbReference type="EMBL" id="KAL0901274.1"/>
    </source>
</evidence>
<dbReference type="PRINTS" id="PR00722">
    <property type="entry name" value="CHYMOTRYPSIN"/>
</dbReference>
<dbReference type="InterPro" id="IPR001254">
    <property type="entry name" value="Trypsin_dom"/>
</dbReference>
<comment type="similarity">
    <text evidence="1">Belongs to the peptidase S1 family.</text>
</comment>
<proteinExistence type="inferred from homology"/>
<evidence type="ECO:0000256" key="3">
    <source>
        <dbReference type="ARBA" id="ARBA00022801"/>
    </source>
</evidence>
<dbReference type="Proteomes" id="UP001549920">
    <property type="component" value="Unassembled WGS sequence"/>
</dbReference>
<evidence type="ECO:0000313" key="8">
    <source>
        <dbReference type="Proteomes" id="UP001549920"/>
    </source>
</evidence>
<keyword evidence="5" id="KW-1015">Disulfide bond</keyword>
<keyword evidence="3" id="KW-0378">Hydrolase</keyword>